<dbReference type="InterPro" id="IPR041667">
    <property type="entry name" value="Cupin_8"/>
</dbReference>
<dbReference type="Proteomes" id="UP001054902">
    <property type="component" value="Unassembled WGS sequence"/>
</dbReference>
<reference evidence="2 3" key="1">
    <citation type="journal article" date="2021" name="Sci. Rep.">
        <title>The genome of the diatom Chaetoceros tenuissimus carries an ancient integrated fragment of an extant virus.</title>
        <authorList>
            <person name="Hongo Y."/>
            <person name="Kimura K."/>
            <person name="Takaki Y."/>
            <person name="Yoshida Y."/>
            <person name="Baba S."/>
            <person name="Kobayashi G."/>
            <person name="Nagasaki K."/>
            <person name="Hano T."/>
            <person name="Tomaru Y."/>
        </authorList>
    </citation>
    <scope>NUCLEOTIDE SEQUENCE [LARGE SCALE GENOMIC DNA]</scope>
    <source>
        <strain evidence="2 3">NIES-3715</strain>
    </source>
</reference>
<dbReference type="Gene3D" id="2.60.120.650">
    <property type="entry name" value="Cupin"/>
    <property type="match status" value="1"/>
</dbReference>
<dbReference type="AlphaFoldDB" id="A0AAD3D8S2"/>
<organism evidence="2 3">
    <name type="scientific">Chaetoceros tenuissimus</name>
    <dbReference type="NCBI Taxonomy" id="426638"/>
    <lineage>
        <taxon>Eukaryota</taxon>
        <taxon>Sar</taxon>
        <taxon>Stramenopiles</taxon>
        <taxon>Ochrophyta</taxon>
        <taxon>Bacillariophyta</taxon>
        <taxon>Coscinodiscophyceae</taxon>
        <taxon>Chaetocerotophycidae</taxon>
        <taxon>Chaetocerotales</taxon>
        <taxon>Chaetocerotaceae</taxon>
        <taxon>Chaetoceros</taxon>
    </lineage>
</organism>
<keyword evidence="3" id="KW-1185">Reference proteome</keyword>
<proteinExistence type="predicted"/>
<accession>A0AAD3D8S2</accession>
<protein>
    <recommendedName>
        <fullName evidence="1">JmjC domain-containing protein</fullName>
    </recommendedName>
</protein>
<dbReference type="Pfam" id="PF13621">
    <property type="entry name" value="Cupin_8"/>
    <property type="match status" value="1"/>
</dbReference>
<dbReference type="InterPro" id="IPR003347">
    <property type="entry name" value="JmjC_dom"/>
</dbReference>
<dbReference type="PROSITE" id="PS51184">
    <property type="entry name" value="JMJC"/>
    <property type="match status" value="1"/>
</dbReference>
<dbReference type="EMBL" id="BLLK01000062">
    <property type="protein sequence ID" value="GFH58555.1"/>
    <property type="molecule type" value="Genomic_DNA"/>
</dbReference>
<gene>
    <name evidence="2" type="ORF">CTEN210_15031</name>
</gene>
<evidence type="ECO:0000259" key="1">
    <source>
        <dbReference type="PROSITE" id="PS51184"/>
    </source>
</evidence>
<evidence type="ECO:0000313" key="3">
    <source>
        <dbReference type="Proteomes" id="UP001054902"/>
    </source>
</evidence>
<evidence type="ECO:0000313" key="2">
    <source>
        <dbReference type="EMBL" id="GFH58555.1"/>
    </source>
</evidence>
<feature type="domain" description="JmjC" evidence="1">
    <location>
        <begin position="204"/>
        <end position="350"/>
    </location>
</feature>
<sequence>MKSTSLKSTLRIFVSIIVAFLLSNERRIYISVWAILQWLPIKFDYNDSILFDKIHEVDDSERPTSLSIPTIDVQKHRDDLETHLEEKYGKDWRRRPLLLKGIWTEEELRQKSDGSSRMLSLENLLKLDFQIPYFKDARVKTITPDAHGTVGDIVRNITMGKPHKIGSQLILEKYPEWIREVAPLDITNNLFGNFFSPDKIQGSGPWKLFPALTTVPVFIASHGEKNEAQTNEESSKSRPFTTLHCEPIGNIAVQLSGKKKWTLVQPEHSFQIKPVISPDGRAFFASLATEQDYSRVPIYDIITNVGDAIWVPTWTWHRVDYIESEDLSIAASLFHFRFADFVRNNALFSVLMIPAMLKELIGVNTQ</sequence>
<dbReference type="SUPFAM" id="SSF51197">
    <property type="entry name" value="Clavaminate synthase-like"/>
    <property type="match status" value="1"/>
</dbReference>
<comment type="caution">
    <text evidence="2">The sequence shown here is derived from an EMBL/GenBank/DDBJ whole genome shotgun (WGS) entry which is preliminary data.</text>
</comment>
<name>A0AAD3D8S2_9STRA</name>